<protein>
    <recommendedName>
        <fullName evidence="4">SMP-30/Gluconolactonase/LRE-like region domain-containing protein</fullName>
    </recommendedName>
</protein>
<feature type="region of interest" description="Disordered" evidence="1">
    <location>
        <begin position="12"/>
        <end position="37"/>
    </location>
</feature>
<keyword evidence="3" id="KW-1185">Reference proteome</keyword>
<name>A0A1X1VXK9_MYCGS</name>
<dbReference type="EMBL" id="LQOX01000056">
    <property type="protein sequence ID" value="ORV74624.1"/>
    <property type="molecule type" value="Genomic_DNA"/>
</dbReference>
<organism evidence="2 3">
    <name type="scientific">Mycobacterium gastri</name>
    <dbReference type="NCBI Taxonomy" id="1777"/>
    <lineage>
        <taxon>Bacteria</taxon>
        <taxon>Bacillati</taxon>
        <taxon>Actinomycetota</taxon>
        <taxon>Actinomycetes</taxon>
        <taxon>Mycobacteriales</taxon>
        <taxon>Mycobacteriaceae</taxon>
        <taxon>Mycobacterium</taxon>
    </lineage>
</organism>
<reference evidence="2 3" key="1">
    <citation type="submission" date="2016-01" db="EMBL/GenBank/DDBJ databases">
        <title>The new phylogeny of the genus Mycobacterium.</title>
        <authorList>
            <person name="Tarcisio F."/>
            <person name="Conor M."/>
            <person name="Antonella G."/>
            <person name="Elisabetta G."/>
            <person name="Giulia F.S."/>
            <person name="Sara T."/>
            <person name="Anna F."/>
            <person name="Clotilde B."/>
            <person name="Roberto B."/>
            <person name="Veronica D.S."/>
            <person name="Fabio R."/>
            <person name="Monica P."/>
            <person name="Olivier J."/>
            <person name="Enrico T."/>
            <person name="Nicola S."/>
        </authorList>
    </citation>
    <scope>NUCLEOTIDE SEQUENCE [LARGE SCALE GENOMIC DNA]</scope>
    <source>
        <strain evidence="2 3">DSM 43505</strain>
    </source>
</reference>
<evidence type="ECO:0008006" key="4">
    <source>
        <dbReference type="Google" id="ProtNLM"/>
    </source>
</evidence>
<dbReference type="Gene3D" id="2.130.10.10">
    <property type="entry name" value="YVTN repeat-like/Quinoprotein amine dehydrogenase"/>
    <property type="match status" value="1"/>
</dbReference>
<sequence length="81" mass="8174">MGTRVALAFSLIDPGRQQAGTTTTAPKSPGAGPGSTTPVMHLVTASVPVGSLPNGVAVDSDTRTVYVTSYLDGTVSVIESR</sequence>
<dbReference type="InterPro" id="IPR011045">
    <property type="entry name" value="N2O_reductase_N"/>
</dbReference>
<accession>A0A1X1VXK9</accession>
<dbReference type="AlphaFoldDB" id="A0A1X1VXK9"/>
<dbReference type="Proteomes" id="UP000193738">
    <property type="component" value="Unassembled WGS sequence"/>
</dbReference>
<proteinExistence type="predicted"/>
<evidence type="ECO:0000313" key="2">
    <source>
        <dbReference type="EMBL" id="ORV74624.1"/>
    </source>
</evidence>
<dbReference type="RefSeq" id="WP_036410052.1">
    <property type="nucleotide sequence ID" value="NZ_LQOX01000056.1"/>
</dbReference>
<dbReference type="InterPro" id="IPR015943">
    <property type="entry name" value="WD40/YVTN_repeat-like_dom_sf"/>
</dbReference>
<evidence type="ECO:0000256" key="1">
    <source>
        <dbReference type="SAM" id="MobiDB-lite"/>
    </source>
</evidence>
<evidence type="ECO:0000313" key="3">
    <source>
        <dbReference type="Proteomes" id="UP000193738"/>
    </source>
</evidence>
<comment type="caution">
    <text evidence="2">The sequence shown here is derived from an EMBL/GenBank/DDBJ whole genome shotgun (WGS) entry which is preliminary data.</text>
</comment>
<gene>
    <name evidence="2" type="ORF">AWC07_24945</name>
</gene>
<dbReference type="SUPFAM" id="SSF50974">
    <property type="entry name" value="Nitrous oxide reductase, N-terminal domain"/>
    <property type="match status" value="1"/>
</dbReference>